<protein>
    <submittedName>
        <fullName evidence="3">Uncharacterized protein</fullName>
    </submittedName>
</protein>
<feature type="compositionally biased region" description="Polar residues" evidence="1">
    <location>
        <begin position="336"/>
        <end position="347"/>
    </location>
</feature>
<feature type="compositionally biased region" description="Basic and acidic residues" evidence="1">
    <location>
        <begin position="678"/>
        <end position="692"/>
    </location>
</feature>
<feature type="region of interest" description="Disordered" evidence="1">
    <location>
        <begin position="755"/>
        <end position="781"/>
    </location>
</feature>
<feature type="compositionally biased region" description="Polar residues" evidence="1">
    <location>
        <begin position="762"/>
        <end position="781"/>
    </location>
</feature>
<dbReference type="EMBL" id="LN877952">
    <property type="protein sequence ID" value="CUV06953.1"/>
    <property type="molecule type" value="Genomic_DNA"/>
</dbReference>
<feature type="region of interest" description="Disordered" evidence="1">
    <location>
        <begin position="387"/>
        <end position="409"/>
    </location>
</feature>
<keyword evidence="2" id="KW-0732">Signal</keyword>
<reference evidence="3" key="1">
    <citation type="submission" date="2015-08" db="EMBL/GenBank/DDBJ databases">
        <authorList>
            <person name="Babu N.S."/>
            <person name="Beckwith C.J."/>
            <person name="Beseler K.G."/>
            <person name="Brison A."/>
            <person name="Carone J.V."/>
            <person name="Caskin T.P."/>
            <person name="Diamond M."/>
            <person name="Durham M.E."/>
            <person name="Foxe J.M."/>
            <person name="Go M."/>
            <person name="Henderson B.A."/>
            <person name="Jones I.B."/>
            <person name="McGettigan J.A."/>
            <person name="Micheletti S.J."/>
            <person name="Nasrallah M.E."/>
            <person name="Ortiz D."/>
            <person name="Piller C.R."/>
            <person name="Privatt S.R."/>
            <person name="Schneider S.L."/>
            <person name="Sharp S."/>
            <person name="Smith T.C."/>
            <person name="Stanton J.D."/>
            <person name="Ullery H.E."/>
            <person name="Wilson R.J."/>
            <person name="Serrano M.G."/>
            <person name="Buck G."/>
            <person name="Lee V."/>
            <person name="Wang Y."/>
            <person name="Carvalho R."/>
            <person name="Voegtly L."/>
            <person name="Shi R."/>
            <person name="Duckworth R."/>
            <person name="Johnson A."/>
            <person name="Loviza R."/>
            <person name="Walstead R."/>
            <person name="Shah Z."/>
            <person name="Kiflezghi M."/>
            <person name="Wade K."/>
            <person name="Ball S.L."/>
            <person name="Bradley K.W."/>
            <person name="Asai D.J."/>
            <person name="Bowman C.A."/>
            <person name="Russell D.A."/>
            <person name="Pope W.H."/>
            <person name="Jacobs-Sera D."/>
            <person name="Hendrix R.W."/>
            <person name="Hatfull G.F."/>
        </authorList>
    </citation>
    <scope>NUCLEOTIDE SEQUENCE [LARGE SCALE GENOMIC DNA]</scope>
</reference>
<evidence type="ECO:0000256" key="2">
    <source>
        <dbReference type="SAM" id="SignalP"/>
    </source>
</evidence>
<dbReference type="VEuPathDB" id="CryptoDB:Chro.60607"/>
<feature type="region of interest" description="Disordered" evidence="1">
    <location>
        <begin position="652"/>
        <end position="725"/>
    </location>
</feature>
<feature type="region of interest" description="Disordered" evidence="1">
    <location>
        <begin position="435"/>
        <end position="462"/>
    </location>
</feature>
<feature type="compositionally biased region" description="Low complexity" evidence="1">
    <location>
        <begin position="46"/>
        <end position="58"/>
    </location>
</feature>
<dbReference type="Proteomes" id="UP000199752">
    <property type="component" value="Chromosome 6"/>
</dbReference>
<gene>
    <name evidence="3" type="ORF">CHUDEA6_5280</name>
</gene>
<feature type="compositionally biased region" description="Basic and acidic residues" evidence="1">
    <location>
        <begin position="652"/>
        <end position="667"/>
    </location>
</feature>
<dbReference type="VEuPathDB" id="CryptoDB:CHUDEA6_5280"/>
<proteinExistence type="predicted"/>
<sequence length="1115" mass="123895">MIRIGGFRVNMGLKALLGCILLISGLLSIVDESFDVITVAGSESYPSQSQMEPSNSSSYANSAVLGDEETESSTKSQAESGVSQENSAMNFETSNDKGSSEPLPDGASLYQDETSLAIDDSLPEGLPNAPKTTSPEGVIEYGYNNIQESSVDAKSSDSARDRSEFSDPVIMESLENVPAKTDSSQASFETFDGSILEKELSKNLKQIKTQDQLLEPLTENIEVTGSPLKTPRTDSLSEASAQGAHAMHADSHMKSPPKSPDDFAINDYEINVEANPIDQKEVSQDPTGSEVVFEDTSESKLPTFVTKEGDSRASQLGESSQLTSGISEVSESSSGNLINIESSSLFSQKEGKNTHKKDQEQTPLSVDISKSQDFSIKAKKENLDNSLGFEESKTSERSSSIGKLNTADSSFLNPNTEDITMIPSYTETSAIAGPNQVSQSAQIEPSKTASISVEPPSPPISAIEERTVGNKRIYSGPYVRTSATAGKVSPRIASVINTLVGQFEKLNLYGAGNRNEEVKSGQQNVPNKFVSSMKSNFDNTSRGFSDFVPQNSQEEEFIQGLKNEPAKNTFIFKNRYEEMKNTQSTSGKTLLQEEIEKLRGTYRSTLSKQFSTGKTWERPSGAQGNNNLLKVTYSGDEFLEKVKQINPRFNEVESHSAEATKEADNKTLQEYYPEQSESEEKTRITETGHFSKQESPVFAASNPTESITEKIPESEETTNEGYSDAESFSRRLATGFEDSDPSSMDETQLNFNLQKAEEDSISDNSPKGTQNNGELNTNGFGNTPFSYINTVKELPVGLKPQDAPATDIPEAIIERRSQIDGSEGQTDQSEYPNYNKEASISYSKDVELSPEQEKEINVCYNKAKKIKTINFGLDLTENPNSVVTETFINEFTKYRPKIRELINFGQETLRVAEKYNKKKSWRKKTRKFKLEFLELSNEFLQHTKAIRSLLHHLIQVTNPNIMDILQQIITGHNHSKQNLLVQCKILYQAFYSYKNSVRSRLLKKISDLNFVEVLNNQIKVYLEQRFNPIVKAIKSNKYLKKKLSKQIPDVTILMNTNQYPELSQIGGGDQITPSSKKGNKFTRFFKRLFKKPSCIRCVKSKKQSKKQKSNNKKSN</sequence>
<feature type="compositionally biased region" description="Polar residues" evidence="1">
    <location>
        <begin position="312"/>
        <end position="323"/>
    </location>
</feature>
<dbReference type="OrthoDB" id="342501at2759"/>
<dbReference type="VEuPathDB" id="CryptoDB:ChTU502y2012_382g0385"/>
<accession>A0A0S4TJ53</accession>
<dbReference type="VEuPathDB" id="CryptoDB:GY17_00000553"/>
<feature type="compositionally biased region" description="Polar residues" evidence="1">
    <location>
        <begin position="397"/>
        <end position="409"/>
    </location>
</feature>
<feature type="region of interest" description="Disordered" evidence="1">
    <location>
        <begin position="224"/>
        <end position="369"/>
    </location>
</feature>
<feature type="compositionally biased region" description="Basic and acidic residues" evidence="1">
    <location>
        <begin position="349"/>
        <end position="360"/>
    </location>
</feature>
<evidence type="ECO:0000256" key="1">
    <source>
        <dbReference type="SAM" id="MobiDB-lite"/>
    </source>
</evidence>
<organism evidence="3">
    <name type="scientific">Cryptosporidium hominis</name>
    <dbReference type="NCBI Taxonomy" id="237895"/>
    <lineage>
        <taxon>Eukaryota</taxon>
        <taxon>Sar</taxon>
        <taxon>Alveolata</taxon>
        <taxon>Apicomplexa</taxon>
        <taxon>Conoidasida</taxon>
        <taxon>Coccidia</taxon>
        <taxon>Eucoccidiorida</taxon>
        <taxon>Eimeriorina</taxon>
        <taxon>Cryptosporidiidae</taxon>
        <taxon>Cryptosporidium</taxon>
    </lineage>
</organism>
<dbReference type="AlphaFoldDB" id="A0A0S4TJ53"/>
<name>A0A0S4TJ53_CRYHO</name>
<feature type="signal peptide" evidence="2">
    <location>
        <begin position="1"/>
        <end position="28"/>
    </location>
</feature>
<feature type="region of interest" description="Disordered" evidence="1">
    <location>
        <begin position="44"/>
        <end position="108"/>
    </location>
</feature>
<feature type="compositionally biased region" description="Polar residues" evidence="1">
    <location>
        <begin position="435"/>
        <end position="448"/>
    </location>
</feature>
<evidence type="ECO:0000313" key="3">
    <source>
        <dbReference type="EMBL" id="CUV06953.1"/>
    </source>
</evidence>
<feature type="compositionally biased region" description="Low complexity" evidence="1">
    <location>
        <begin position="324"/>
        <end position="335"/>
    </location>
</feature>
<feature type="compositionally biased region" description="Polar residues" evidence="1">
    <location>
        <begin position="73"/>
        <end position="93"/>
    </location>
</feature>
<feature type="chain" id="PRO_5006627953" evidence="2">
    <location>
        <begin position="29"/>
        <end position="1115"/>
    </location>
</feature>